<evidence type="ECO:0000256" key="15">
    <source>
        <dbReference type="SAM" id="MobiDB-lite"/>
    </source>
</evidence>
<dbReference type="InterPro" id="IPR003092">
    <property type="entry name" value="2pore_dom_K_chnl_TASK"/>
</dbReference>
<dbReference type="PANTHER" id="PTHR11003">
    <property type="entry name" value="POTASSIUM CHANNEL, SUBFAMILY K"/>
    <property type="match status" value="1"/>
</dbReference>
<feature type="region of interest" description="Disordered" evidence="15">
    <location>
        <begin position="278"/>
        <end position="297"/>
    </location>
</feature>
<feature type="transmembrane region" description="Helical" evidence="16">
    <location>
        <begin position="88"/>
        <end position="107"/>
    </location>
</feature>
<dbReference type="AlphaFoldDB" id="A0A914NXU8"/>
<feature type="transmembrane region" description="Helical" evidence="16">
    <location>
        <begin position="7"/>
        <end position="27"/>
    </location>
</feature>
<feature type="glycosylation site" description="N-linked (GlcNAc...) asparagine" evidence="13">
    <location>
        <position position="82"/>
    </location>
</feature>
<keyword evidence="9 12" id="KW-0406">Ion transport</keyword>
<feature type="transmembrane region" description="Helical" evidence="16">
    <location>
        <begin position="237"/>
        <end position="256"/>
    </location>
</feature>
<evidence type="ECO:0000256" key="14">
    <source>
        <dbReference type="RuleBase" id="RU003857"/>
    </source>
</evidence>
<evidence type="ECO:0000256" key="1">
    <source>
        <dbReference type="ARBA" id="ARBA00004141"/>
    </source>
</evidence>
<dbReference type="InterPro" id="IPR013099">
    <property type="entry name" value="K_chnl_dom"/>
</dbReference>
<dbReference type="GO" id="GO:0015271">
    <property type="term" value="F:outward rectifier potassium channel activity"/>
    <property type="evidence" value="ECO:0007669"/>
    <property type="project" value="TreeGrafter"/>
</dbReference>
<evidence type="ECO:0000256" key="6">
    <source>
        <dbReference type="ARBA" id="ARBA00022826"/>
    </source>
</evidence>
<evidence type="ECO:0000256" key="12">
    <source>
        <dbReference type="PIRNR" id="PIRNR038061"/>
    </source>
</evidence>
<evidence type="ECO:0000256" key="5">
    <source>
        <dbReference type="ARBA" id="ARBA00022692"/>
    </source>
</evidence>
<evidence type="ECO:0000256" key="9">
    <source>
        <dbReference type="ARBA" id="ARBA00023065"/>
    </source>
</evidence>
<dbReference type="Proteomes" id="UP000887578">
    <property type="component" value="Unplaced"/>
</dbReference>
<sequence length="331" mass="37796">MQETNIRLGIGFIVIFLYMLIGAMVFVKIESPLEQTLFDEYDSLRSEWELKLAAKGFDSTEIDNLFANVKYMAEMGIWREQNVTADYSWSYGRAFFFAGALLTTIGYGNVSPRTPHGKLFTIIFCVVGIPMTLALLSALTYRIRYPSTWLRKQLNVHLGHLFHAIHLQWIHLMVVCILLFIVAFLIPSMIFMSIETDWGFIDAIYFCFVSLSTIGLGDYTPGDQPNQPYRGFYKFLVTVYLLFGLSCMMLFLATLYDIPQMNLTRFFVTKSDNLNDDDDDDDTEIKPIHMSNGGPKYTKYNGDDNIITPSGNHSSTNTPLPYTAVNGFYQQ</sequence>
<evidence type="ECO:0000256" key="4">
    <source>
        <dbReference type="ARBA" id="ARBA00022538"/>
    </source>
</evidence>
<dbReference type="Gene3D" id="1.10.287.70">
    <property type="match status" value="1"/>
</dbReference>
<dbReference type="PANTHER" id="PTHR11003:SF249">
    <property type="entry name" value="TWO PORE POTASSIUM CHANNEL PROTEIN SUP-9"/>
    <property type="match status" value="1"/>
</dbReference>
<accession>A0A914NXU8</accession>
<dbReference type="GO" id="GO:0022841">
    <property type="term" value="F:potassium ion leak channel activity"/>
    <property type="evidence" value="ECO:0007669"/>
    <property type="project" value="TreeGrafter"/>
</dbReference>
<dbReference type="WBParaSite" id="PDA_v2.g10276.t1">
    <property type="protein sequence ID" value="PDA_v2.g10276.t1"/>
    <property type="gene ID" value="PDA_v2.g10276"/>
</dbReference>
<feature type="transmembrane region" description="Helical" evidence="16">
    <location>
        <begin position="119"/>
        <end position="141"/>
    </location>
</feature>
<feature type="domain" description="Potassium channel" evidence="17">
    <location>
        <begin position="87"/>
        <end position="140"/>
    </location>
</feature>
<keyword evidence="10 12" id="KW-0472">Membrane</keyword>
<keyword evidence="11 14" id="KW-0407">Ion channel</keyword>
<feature type="domain" description="Potassium channel" evidence="17">
    <location>
        <begin position="180"/>
        <end position="256"/>
    </location>
</feature>
<name>A0A914NXU8_9BILA</name>
<evidence type="ECO:0000256" key="7">
    <source>
        <dbReference type="ARBA" id="ARBA00022958"/>
    </source>
</evidence>
<organism evidence="18 19">
    <name type="scientific">Panagrolaimus davidi</name>
    <dbReference type="NCBI Taxonomy" id="227884"/>
    <lineage>
        <taxon>Eukaryota</taxon>
        <taxon>Metazoa</taxon>
        <taxon>Ecdysozoa</taxon>
        <taxon>Nematoda</taxon>
        <taxon>Chromadorea</taxon>
        <taxon>Rhabditida</taxon>
        <taxon>Tylenchina</taxon>
        <taxon>Panagrolaimomorpha</taxon>
        <taxon>Panagrolaimoidea</taxon>
        <taxon>Panagrolaimidae</taxon>
        <taxon>Panagrolaimus</taxon>
    </lineage>
</organism>
<comment type="similarity">
    <text evidence="2 14">Belongs to the two pore domain potassium channel (TC 1.A.1.8) family.</text>
</comment>
<evidence type="ECO:0000313" key="19">
    <source>
        <dbReference type="WBParaSite" id="PDA_v2.g10276.t1"/>
    </source>
</evidence>
<keyword evidence="3 12" id="KW-0813">Transport</keyword>
<keyword evidence="6 12" id="KW-0631">Potassium channel</keyword>
<dbReference type="SUPFAM" id="SSF81324">
    <property type="entry name" value="Voltage-gated potassium channels"/>
    <property type="match status" value="2"/>
</dbReference>
<proteinExistence type="inferred from homology"/>
<keyword evidence="5 14" id="KW-0812">Transmembrane</keyword>
<evidence type="ECO:0000256" key="16">
    <source>
        <dbReference type="SAM" id="Phobius"/>
    </source>
</evidence>
<evidence type="ECO:0000256" key="2">
    <source>
        <dbReference type="ARBA" id="ARBA00006666"/>
    </source>
</evidence>
<reference evidence="19" key="1">
    <citation type="submission" date="2022-11" db="UniProtKB">
        <authorList>
            <consortium name="WormBaseParasite"/>
        </authorList>
    </citation>
    <scope>IDENTIFICATION</scope>
</reference>
<evidence type="ECO:0000259" key="17">
    <source>
        <dbReference type="Pfam" id="PF07885"/>
    </source>
</evidence>
<dbReference type="GO" id="GO:0030322">
    <property type="term" value="P:stabilization of membrane potential"/>
    <property type="evidence" value="ECO:0007669"/>
    <property type="project" value="TreeGrafter"/>
</dbReference>
<evidence type="ECO:0000256" key="8">
    <source>
        <dbReference type="ARBA" id="ARBA00022989"/>
    </source>
</evidence>
<evidence type="ECO:0000256" key="10">
    <source>
        <dbReference type="ARBA" id="ARBA00023136"/>
    </source>
</evidence>
<dbReference type="PRINTS" id="PR01333">
    <property type="entry name" value="2POREKCHANEL"/>
</dbReference>
<evidence type="ECO:0000256" key="3">
    <source>
        <dbReference type="ARBA" id="ARBA00022448"/>
    </source>
</evidence>
<keyword evidence="18" id="KW-1185">Reference proteome</keyword>
<dbReference type="Pfam" id="PF07885">
    <property type="entry name" value="Ion_trans_2"/>
    <property type="match status" value="2"/>
</dbReference>
<evidence type="ECO:0000313" key="18">
    <source>
        <dbReference type="Proteomes" id="UP000887578"/>
    </source>
</evidence>
<evidence type="ECO:0000256" key="13">
    <source>
        <dbReference type="PIRSR" id="PIRSR038061-1"/>
    </source>
</evidence>
<feature type="transmembrane region" description="Helical" evidence="16">
    <location>
        <begin position="198"/>
        <end position="217"/>
    </location>
</feature>
<dbReference type="GO" id="GO:0005886">
    <property type="term" value="C:plasma membrane"/>
    <property type="evidence" value="ECO:0007669"/>
    <property type="project" value="TreeGrafter"/>
</dbReference>
<dbReference type="InterPro" id="IPR003280">
    <property type="entry name" value="2pore_dom_K_chnl"/>
</dbReference>
<feature type="transmembrane region" description="Helical" evidence="16">
    <location>
        <begin position="161"/>
        <end position="186"/>
    </location>
</feature>
<comment type="subcellular location">
    <subcellularLocation>
        <location evidence="1">Membrane</location>
        <topology evidence="1">Multi-pass membrane protein</topology>
    </subcellularLocation>
</comment>
<keyword evidence="8 16" id="KW-1133">Transmembrane helix</keyword>
<keyword evidence="4 12" id="KW-0633">Potassium transport</keyword>
<keyword evidence="7 12" id="KW-0630">Potassium</keyword>
<protein>
    <recommendedName>
        <fullName evidence="12">Two pore potassium channel protein sup-9</fullName>
    </recommendedName>
</protein>
<evidence type="ECO:0000256" key="11">
    <source>
        <dbReference type="ARBA" id="ARBA00023303"/>
    </source>
</evidence>
<dbReference type="PIRSF" id="PIRSF038061">
    <property type="entry name" value="K_channel_subfamily_K_type"/>
    <property type="match status" value="1"/>
</dbReference>